<reference evidence="3 4" key="1">
    <citation type="submission" date="2022-02" db="EMBL/GenBank/DDBJ databases">
        <title>Paenibacillus sp. MBLB1776 Whole Genome Shotgun Sequencing.</title>
        <authorList>
            <person name="Hwang C.Y."/>
            <person name="Cho E.-S."/>
            <person name="Seo M.-J."/>
        </authorList>
    </citation>
    <scope>NUCLEOTIDE SEQUENCE [LARGE SCALE GENOMIC DNA]</scope>
    <source>
        <strain evidence="3 4">MBLB1776</strain>
    </source>
</reference>
<gene>
    <name evidence="3" type="ORF">MJA45_19280</name>
</gene>
<organism evidence="3 4">
    <name type="scientific">Paenibacillus aurantius</name>
    <dbReference type="NCBI Taxonomy" id="2918900"/>
    <lineage>
        <taxon>Bacteria</taxon>
        <taxon>Bacillati</taxon>
        <taxon>Bacillota</taxon>
        <taxon>Bacilli</taxon>
        <taxon>Bacillales</taxon>
        <taxon>Paenibacillaceae</taxon>
        <taxon>Paenibacillus</taxon>
    </lineage>
</organism>
<accession>A0AA96LAN8</accession>
<dbReference type="InterPro" id="IPR005025">
    <property type="entry name" value="FMN_Rdtase-like_dom"/>
</dbReference>
<dbReference type="RefSeq" id="WP_315603527.1">
    <property type="nucleotide sequence ID" value="NZ_CP130318.1"/>
</dbReference>
<dbReference type="PANTHER" id="PTHR30543">
    <property type="entry name" value="CHROMATE REDUCTASE"/>
    <property type="match status" value="1"/>
</dbReference>
<protein>
    <submittedName>
        <fullName evidence="3">NADPH-dependent FMN reductase</fullName>
        <ecNumber evidence="3">1.-.-.-</ecNumber>
    </submittedName>
</protein>
<dbReference type="KEGG" id="paun:MJA45_19280"/>
<dbReference type="Proteomes" id="UP001305702">
    <property type="component" value="Chromosome"/>
</dbReference>
<dbReference type="PANTHER" id="PTHR30543:SF21">
    <property type="entry name" value="NAD(P)H-DEPENDENT FMN REDUCTASE LOT6"/>
    <property type="match status" value="1"/>
</dbReference>
<dbReference type="InterPro" id="IPR050712">
    <property type="entry name" value="NAD(P)H-dep_reductase"/>
</dbReference>
<evidence type="ECO:0000313" key="3">
    <source>
        <dbReference type="EMBL" id="WNQ09753.1"/>
    </source>
</evidence>
<evidence type="ECO:0000256" key="1">
    <source>
        <dbReference type="ARBA" id="ARBA00009428"/>
    </source>
</evidence>
<sequence>MNIFILAGSNRKDATSTQICRYLEKELQARDCATVFFDLYEKPVSFYTPEGYPEGDANLTEMKKAAAAADAIILATPEYHGGMSGVLKNALDHMGGAEFDSKAVLSVSSAGGAVGVSSLQQMQVLVRNVHGINSPEWISIGGDQREFDSSGEPASVAVKERAIRALNYFLQLAGQLKKEA</sequence>
<dbReference type="GO" id="GO:0005829">
    <property type="term" value="C:cytosol"/>
    <property type="evidence" value="ECO:0007669"/>
    <property type="project" value="TreeGrafter"/>
</dbReference>
<comment type="similarity">
    <text evidence="1">Belongs to the azoreductase type 2 family.</text>
</comment>
<keyword evidence="3" id="KW-0560">Oxidoreductase</keyword>
<dbReference type="SUPFAM" id="SSF52218">
    <property type="entry name" value="Flavoproteins"/>
    <property type="match status" value="1"/>
</dbReference>
<dbReference type="AlphaFoldDB" id="A0AA96LAN8"/>
<dbReference type="GO" id="GO:0010181">
    <property type="term" value="F:FMN binding"/>
    <property type="evidence" value="ECO:0007669"/>
    <property type="project" value="TreeGrafter"/>
</dbReference>
<dbReference type="EC" id="1.-.-.-" evidence="3"/>
<evidence type="ECO:0000259" key="2">
    <source>
        <dbReference type="Pfam" id="PF03358"/>
    </source>
</evidence>
<proteinExistence type="inferred from homology"/>
<dbReference type="EMBL" id="CP130318">
    <property type="protein sequence ID" value="WNQ09753.1"/>
    <property type="molecule type" value="Genomic_DNA"/>
</dbReference>
<name>A0AA96LAN8_9BACL</name>
<dbReference type="InterPro" id="IPR029039">
    <property type="entry name" value="Flavoprotein-like_sf"/>
</dbReference>
<keyword evidence="4" id="KW-1185">Reference proteome</keyword>
<dbReference type="Pfam" id="PF03358">
    <property type="entry name" value="FMN_red"/>
    <property type="match status" value="1"/>
</dbReference>
<dbReference type="GO" id="GO:0016491">
    <property type="term" value="F:oxidoreductase activity"/>
    <property type="evidence" value="ECO:0007669"/>
    <property type="project" value="UniProtKB-KW"/>
</dbReference>
<feature type="domain" description="NADPH-dependent FMN reductase-like" evidence="2">
    <location>
        <begin position="1"/>
        <end position="141"/>
    </location>
</feature>
<dbReference type="Gene3D" id="3.40.50.360">
    <property type="match status" value="1"/>
</dbReference>
<evidence type="ECO:0000313" key="4">
    <source>
        <dbReference type="Proteomes" id="UP001305702"/>
    </source>
</evidence>